<dbReference type="AlphaFoldDB" id="A0A0E2B143"/>
<evidence type="ECO:0000313" key="2">
    <source>
        <dbReference type="Proteomes" id="UP000006253"/>
    </source>
</evidence>
<dbReference type="SUPFAM" id="SSF48452">
    <property type="entry name" value="TPR-like"/>
    <property type="match status" value="1"/>
</dbReference>
<dbReference type="Proteomes" id="UP000006253">
    <property type="component" value="Unassembled WGS sequence"/>
</dbReference>
<dbReference type="InterPro" id="IPR011990">
    <property type="entry name" value="TPR-like_helical_dom_sf"/>
</dbReference>
<reference evidence="1 2" key="1">
    <citation type="submission" date="2012-10" db="EMBL/GenBank/DDBJ databases">
        <authorList>
            <person name="Harkins D.M."/>
            <person name="Durkin A.S."/>
            <person name="Brinkac L.M."/>
            <person name="Selengut J.D."/>
            <person name="Sanka R."/>
            <person name="DePew J."/>
            <person name="Purushe J."/>
            <person name="Peacock S.J."/>
            <person name="Thaipadungpanit J."/>
            <person name="Wuthiekanun V.W."/>
            <person name="Day N.P."/>
            <person name="Vinetz J.M."/>
            <person name="Sutton G.G."/>
            <person name="Nelson W.C."/>
            <person name="Fouts D.E."/>
        </authorList>
    </citation>
    <scope>NUCLEOTIDE SEQUENCE [LARGE SCALE GENOMIC DNA]</scope>
    <source>
        <strain evidence="1 2">H1</strain>
    </source>
</reference>
<dbReference type="Gene3D" id="1.25.40.10">
    <property type="entry name" value="Tetratricopeptide repeat domain"/>
    <property type="match status" value="1"/>
</dbReference>
<comment type="caution">
    <text evidence="1">The sequence shown here is derived from an EMBL/GenBank/DDBJ whole genome shotgun (WGS) entry which is preliminary data.</text>
</comment>
<protein>
    <submittedName>
        <fullName evidence="1">Tetratricopeptide repeat protein</fullName>
    </submittedName>
</protein>
<accession>A0A0E2B143</accession>
<evidence type="ECO:0000313" key="1">
    <source>
        <dbReference type="EMBL" id="EKO14484.1"/>
    </source>
</evidence>
<organism evidence="1 2">
    <name type="scientific">Leptospira kirschneri str. H1</name>
    <dbReference type="NCBI Taxonomy" id="1049966"/>
    <lineage>
        <taxon>Bacteria</taxon>
        <taxon>Pseudomonadati</taxon>
        <taxon>Spirochaetota</taxon>
        <taxon>Spirochaetia</taxon>
        <taxon>Leptospirales</taxon>
        <taxon>Leptospiraceae</taxon>
        <taxon>Leptospira</taxon>
    </lineage>
</organism>
<sequence length="313" mass="36536">MSFSRKLEEANQYLSDGDFDKAKRVFDLLLGEDPEHPETIAGYFISSYWDNRLDRIHNTKEGRDRSHILVQYFSEFQNAFELKKFTGTSSFRAVSESVLSEAVDQLKISVQREGLHFQDPSALLGLIRELIRFRDYKNALEILNYSSSVEKNSPEFLYLRAESLFQTGEERKALLLFREAFLKDPSVAPLAVLKSGPISFWVEKLKGSYQDESDLKEVLPVVLAERGIFEETRNYSEKEILVYYNNLIRLKDTLNSRKDLYDFKIRCRILQHACLILDVCRSMQYGEIYQESKRILDSVDPGFFQRRQNGTRD</sequence>
<dbReference type="EMBL" id="AHMY02000054">
    <property type="protein sequence ID" value="EKO14484.1"/>
    <property type="molecule type" value="Genomic_DNA"/>
</dbReference>
<proteinExistence type="predicted"/>
<dbReference type="RefSeq" id="WP_004766399.1">
    <property type="nucleotide sequence ID" value="NZ_AHMY02000054.1"/>
</dbReference>
<name>A0A0E2B143_9LEPT</name>
<gene>
    <name evidence="1" type="ORF">LEP1GSC081_3849</name>
</gene>